<accession>A0A5B7SUY8</accession>
<feature type="transmembrane region" description="Helical" evidence="1">
    <location>
        <begin position="150"/>
        <end position="172"/>
    </location>
</feature>
<evidence type="ECO:0000313" key="3">
    <source>
        <dbReference type="Proteomes" id="UP000310017"/>
    </source>
</evidence>
<keyword evidence="3" id="KW-1185">Reference proteome</keyword>
<dbReference type="RefSeq" id="WP_138854349.1">
    <property type="nucleotide sequence ID" value="NZ_CP040710.1"/>
</dbReference>
<reference evidence="2 3" key="1">
    <citation type="submission" date="2019-05" db="EMBL/GenBank/DDBJ databases">
        <title>Genome sequencing of F202Z8.</title>
        <authorList>
            <person name="Kwon Y.M."/>
        </authorList>
    </citation>
    <scope>NUCLEOTIDE SEQUENCE [LARGE SCALE GENOMIC DNA]</scope>
    <source>
        <strain evidence="2 3">F202Z8</strain>
    </source>
</reference>
<protein>
    <submittedName>
        <fullName evidence="2">Uncharacterized protein</fullName>
    </submittedName>
</protein>
<feature type="transmembrane region" description="Helical" evidence="1">
    <location>
        <begin position="76"/>
        <end position="102"/>
    </location>
</feature>
<dbReference type="Proteomes" id="UP000310017">
    <property type="component" value="Chromosome"/>
</dbReference>
<keyword evidence="1" id="KW-1133">Transmembrane helix</keyword>
<keyword evidence="1" id="KW-0812">Transmembrane</keyword>
<feature type="transmembrane region" description="Helical" evidence="1">
    <location>
        <begin position="122"/>
        <end position="141"/>
    </location>
</feature>
<proteinExistence type="predicted"/>
<name>A0A5B7SUY8_9FLAO</name>
<evidence type="ECO:0000313" key="2">
    <source>
        <dbReference type="EMBL" id="QCX02012.1"/>
    </source>
</evidence>
<dbReference type="EMBL" id="CP040710">
    <property type="protein sequence ID" value="QCX02012.1"/>
    <property type="molecule type" value="Genomic_DNA"/>
</dbReference>
<feature type="transmembrane region" description="Helical" evidence="1">
    <location>
        <begin position="53"/>
        <end position="69"/>
    </location>
</feature>
<keyword evidence="1" id="KW-0472">Membrane</keyword>
<evidence type="ECO:0000256" key="1">
    <source>
        <dbReference type="SAM" id="Phobius"/>
    </source>
</evidence>
<gene>
    <name evidence="2" type="ORF">FGM00_18530</name>
</gene>
<organism evidence="2 3">
    <name type="scientific">Aggregatimonas sangjinii</name>
    <dbReference type="NCBI Taxonomy" id="2583587"/>
    <lineage>
        <taxon>Bacteria</taxon>
        <taxon>Pseudomonadati</taxon>
        <taxon>Bacteroidota</taxon>
        <taxon>Flavobacteriia</taxon>
        <taxon>Flavobacteriales</taxon>
        <taxon>Flavobacteriaceae</taxon>
        <taxon>Aggregatimonas</taxon>
    </lineage>
</organism>
<dbReference type="KEGG" id="asag:FGM00_18530"/>
<feature type="transmembrane region" description="Helical" evidence="1">
    <location>
        <begin position="192"/>
        <end position="209"/>
    </location>
</feature>
<feature type="transmembrane region" description="Helical" evidence="1">
    <location>
        <begin position="12"/>
        <end position="33"/>
    </location>
</feature>
<dbReference type="AlphaFoldDB" id="A0A5B7SUY8"/>
<dbReference type="OrthoDB" id="7857417at2"/>
<sequence length="227" mass="26496">MKSFSRKDTNLCLVILLTIDIIFFIGHLALILYDWGGPFMSLTEEGGIPEMYQYLKFILIILMCSFLIIKKNQHVFIFWFLLFVLFFIDDAFEFHETCGAFLMNLFDLKAYWGLRAQDWGELTYAALCGLALIPLLIFAYVKGSDQIKKVFLDIGILLGLFLFFAIVVDMVHSYFTEAKDNISYFFGMLEDGGEMILLSIIVWYFYFLIKNSSDEQVYLHQYLLHSK</sequence>